<feature type="binding site" evidence="3">
    <location>
        <position position="80"/>
    </location>
    <ligand>
        <name>GTP</name>
        <dbReference type="ChEBI" id="CHEBI:37565"/>
    </ligand>
</feature>
<organism evidence="5 6">
    <name type="scientific">Powellomyces hirtus</name>
    <dbReference type="NCBI Taxonomy" id="109895"/>
    <lineage>
        <taxon>Eukaryota</taxon>
        <taxon>Fungi</taxon>
        <taxon>Fungi incertae sedis</taxon>
        <taxon>Chytridiomycota</taxon>
        <taxon>Chytridiomycota incertae sedis</taxon>
        <taxon>Chytridiomycetes</taxon>
        <taxon>Spizellomycetales</taxon>
        <taxon>Powellomycetaceae</taxon>
        <taxon>Powellomyces</taxon>
    </lineage>
</organism>
<dbReference type="GO" id="GO:0003924">
    <property type="term" value="F:GTPase activity"/>
    <property type="evidence" value="ECO:0007669"/>
    <property type="project" value="InterPro"/>
</dbReference>
<keyword evidence="4" id="KW-0460">Magnesium</keyword>
<feature type="binding site" evidence="4">
    <location>
        <position position="31"/>
    </location>
    <ligand>
        <name>Mg(2+)</name>
        <dbReference type="ChEBI" id="CHEBI:18420"/>
    </ligand>
</feature>
<evidence type="ECO:0000256" key="4">
    <source>
        <dbReference type="PIRSR" id="PIRSR606689-2"/>
    </source>
</evidence>
<dbReference type="InterPro" id="IPR006689">
    <property type="entry name" value="Small_GTPase_ARF/SAR"/>
</dbReference>
<dbReference type="SUPFAM" id="SSF52540">
    <property type="entry name" value="P-loop containing nucleoside triphosphate hydrolases"/>
    <property type="match status" value="1"/>
</dbReference>
<feature type="binding site" evidence="3">
    <location>
        <begin position="24"/>
        <end position="31"/>
    </location>
    <ligand>
        <name>GTP</name>
        <dbReference type="ChEBI" id="CHEBI:37565"/>
    </ligand>
</feature>
<dbReference type="SMART" id="SM00177">
    <property type="entry name" value="ARF"/>
    <property type="match status" value="1"/>
</dbReference>
<evidence type="ECO:0000313" key="5">
    <source>
        <dbReference type="EMBL" id="TPX59670.1"/>
    </source>
</evidence>
<evidence type="ECO:0000256" key="3">
    <source>
        <dbReference type="PIRSR" id="PIRSR606689-1"/>
    </source>
</evidence>
<keyword evidence="2 3" id="KW-0342">GTP-binding</keyword>
<comment type="caution">
    <text evidence="5">The sequence shown here is derived from an EMBL/GenBank/DDBJ whole genome shotgun (WGS) entry which is preliminary data.</text>
</comment>
<protein>
    <submittedName>
        <fullName evidence="5">Uncharacterized protein</fullName>
    </submittedName>
</protein>
<keyword evidence="1 3" id="KW-0547">Nucleotide-binding</keyword>
<gene>
    <name evidence="5" type="ORF">PhCBS80983_g02287</name>
</gene>
<dbReference type="GO" id="GO:0046872">
    <property type="term" value="F:metal ion binding"/>
    <property type="evidence" value="ECO:0007669"/>
    <property type="project" value="UniProtKB-KW"/>
</dbReference>
<name>A0A507E9F2_9FUNG</name>
<feature type="binding site" evidence="3">
    <location>
        <begin position="122"/>
        <end position="125"/>
    </location>
    <ligand>
        <name>GTP</name>
        <dbReference type="ChEBI" id="CHEBI:37565"/>
    </ligand>
</feature>
<keyword evidence="6" id="KW-1185">Reference proteome</keyword>
<dbReference type="Gene3D" id="3.40.50.300">
    <property type="entry name" value="P-loop containing nucleotide triphosphate hydrolases"/>
    <property type="match status" value="1"/>
</dbReference>
<dbReference type="Proteomes" id="UP000318582">
    <property type="component" value="Unassembled WGS sequence"/>
</dbReference>
<dbReference type="EMBL" id="QEAQ01000022">
    <property type="protein sequence ID" value="TPX59670.1"/>
    <property type="molecule type" value="Genomic_DNA"/>
</dbReference>
<dbReference type="SMART" id="SM00178">
    <property type="entry name" value="SAR"/>
    <property type="match status" value="1"/>
</dbReference>
<sequence length="177" mass="19203">MGIWTTFLTNLGFLRKKVSILILGLDNSGKTTLVTHFLHPPAAGTAGGEPAPPPVVPTVGFSLDRFNWGNLGITVFDMSGQGRYRDFWEHFYGDADGILWVLDSSDSAHLQRTKPPILIFANKSDVPGCMTPEQCTAALGLDTIRDRNWNMIPSNAITGEGLAKGLEWLAAELSTTS</sequence>
<dbReference type="STRING" id="109895.A0A507E9F2"/>
<dbReference type="Pfam" id="PF00025">
    <property type="entry name" value="Arf"/>
    <property type="match status" value="1"/>
</dbReference>
<dbReference type="InterPro" id="IPR024156">
    <property type="entry name" value="Small_GTPase_ARF"/>
</dbReference>
<feature type="binding site" evidence="4">
    <location>
        <position position="58"/>
    </location>
    <ligand>
        <name>Mg(2+)</name>
        <dbReference type="ChEBI" id="CHEBI:18420"/>
    </ligand>
</feature>
<evidence type="ECO:0000256" key="2">
    <source>
        <dbReference type="ARBA" id="ARBA00023134"/>
    </source>
</evidence>
<dbReference type="GO" id="GO:0005525">
    <property type="term" value="F:GTP binding"/>
    <property type="evidence" value="ECO:0007669"/>
    <property type="project" value="UniProtKB-KW"/>
</dbReference>
<proteinExistence type="predicted"/>
<dbReference type="PROSITE" id="PS51417">
    <property type="entry name" value="ARF"/>
    <property type="match status" value="1"/>
</dbReference>
<keyword evidence="4" id="KW-0479">Metal-binding</keyword>
<accession>A0A507E9F2</accession>
<reference evidence="5 6" key="1">
    <citation type="journal article" date="2019" name="Sci. Rep.">
        <title>Comparative genomics of chytrid fungi reveal insights into the obligate biotrophic and pathogenic lifestyle of Synchytrium endobioticum.</title>
        <authorList>
            <person name="van de Vossenberg B.T.L.H."/>
            <person name="Warris S."/>
            <person name="Nguyen H.D.T."/>
            <person name="van Gent-Pelzer M.P.E."/>
            <person name="Joly D.L."/>
            <person name="van de Geest H.C."/>
            <person name="Bonants P.J.M."/>
            <person name="Smith D.S."/>
            <person name="Levesque C.A."/>
            <person name="van der Lee T.A.J."/>
        </authorList>
    </citation>
    <scope>NUCLEOTIDE SEQUENCE [LARGE SCALE GENOMIC DNA]</scope>
    <source>
        <strain evidence="5 6">CBS 809.83</strain>
    </source>
</reference>
<dbReference type="PRINTS" id="PR00328">
    <property type="entry name" value="SAR1GTPBP"/>
</dbReference>
<evidence type="ECO:0000256" key="1">
    <source>
        <dbReference type="ARBA" id="ARBA00022741"/>
    </source>
</evidence>
<dbReference type="InterPro" id="IPR027417">
    <property type="entry name" value="P-loop_NTPase"/>
</dbReference>
<dbReference type="AlphaFoldDB" id="A0A507E9F2"/>
<dbReference type="PANTHER" id="PTHR11711">
    <property type="entry name" value="ADP RIBOSYLATION FACTOR-RELATED"/>
    <property type="match status" value="1"/>
</dbReference>
<evidence type="ECO:0000313" key="6">
    <source>
        <dbReference type="Proteomes" id="UP000318582"/>
    </source>
</evidence>